<evidence type="ECO:0000313" key="5">
    <source>
        <dbReference type="Proteomes" id="UP000315496"/>
    </source>
</evidence>
<keyword evidence="5" id="KW-1185">Reference proteome</keyword>
<dbReference type="PANTHER" id="PTHR19848">
    <property type="entry name" value="WD40 REPEAT PROTEIN"/>
    <property type="match status" value="1"/>
</dbReference>
<dbReference type="PROSITE" id="PS00678">
    <property type="entry name" value="WD_REPEATS_1"/>
    <property type="match status" value="2"/>
</dbReference>
<evidence type="ECO:0000256" key="1">
    <source>
        <dbReference type="ARBA" id="ARBA00022574"/>
    </source>
</evidence>
<dbReference type="EMBL" id="VDLU01000003">
    <property type="protein sequence ID" value="TNJ27450.1"/>
    <property type="molecule type" value="Genomic_DNA"/>
</dbReference>
<dbReference type="SMART" id="SM00320">
    <property type="entry name" value="WD40"/>
    <property type="match status" value="7"/>
</dbReference>
<feature type="repeat" description="WD" evidence="3">
    <location>
        <begin position="392"/>
        <end position="425"/>
    </location>
</feature>
<dbReference type="OrthoDB" id="674604at2759"/>
<gene>
    <name evidence="4" type="ORF">GMRT_12480</name>
</gene>
<comment type="caution">
    <text evidence="4">The sequence shown here is derived from an EMBL/GenBank/DDBJ whole genome shotgun (WGS) entry which is preliminary data.</text>
</comment>
<dbReference type="PANTHER" id="PTHR19848:SF8">
    <property type="entry name" value="F-BOX AND WD REPEAT DOMAIN CONTAINING 7"/>
    <property type="match status" value="1"/>
</dbReference>
<reference evidence="4 5" key="1">
    <citation type="submission" date="2019-05" db="EMBL/GenBank/DDBJ databases">
        <title>The compact genome of Giardia muris reveals important steps in the evolution of intestinal protozoan parasites.</title>
        <authorList>
            <person name="Xu F."/>
            <person name="Jimenez-Gonzalez A."/>
            <person name="Einarsson E."/>
            <person name="Astvaldsson A."/>
            <person name="Peirasmaki D."/>
            <person name="Eckmann L."/>
            <person name="Andersson J.O."/>
            <person name="Svard S.G."/>
            <person name="Jerlstrom-Hultqvist J."/>
        </authorList>
    </citation>
    <scope>NUCLEOTIDE SEQUENCE [LARGE SCALE GENOMIC DNA]</scope>
    <source>
        <strain evidence="4 5">Roberts-Thomson</strain>
    </source>
</reference>
<dbReference type="Proteomes" id="UP000315496">
    <property type="component" value="Chromosome 3"/>
</dbReference>
<dbReference type="Pfam" id="PF00400">
    <property type="entry name" value="WD40"/>
    <property type="match status" value="5"/>
</dbReference>
<dbReference type="PROSITE" id="PS50082">
    <property type="entry name" value="WD_REPEATS_2"/>
    <property type="match status" value="3"/>
</dbReference>
<dbReference type="InterPro" id="IPR019775">
    <property type="entry name" value="WD40_repeat_CS"/>
</dbReference>
<protein>
    <submittedName>
        <fullName evidence="4">WD40 repeat protein</fullName>
    </submittedName>
</protein>
<dbReference type="PROSITE" id="PS50294">
    <property type="entry name" value="WD_REPEATS_REGION"/>
    <property type="match status" value="2"/>
</dbReference>
<accession>A0A4Z1SP86</accession>
<evidence type="ECO:0000256" key="2">
    <source>
        <dbReference type="ARBA" id="ARBA00022737"/>
    </source>
</evidence>
<evidence type="ECO:0000256" key="3">
    <source>
        <dbReference type="PROSITE-ProRule" id="PRU00221"/>
    </source>
</evidence>
<organism evidence="4 5">
    <name type="scientific">Giardia muris</name>
    <dbReference type="NCBI Taxonomy" id="5742"/>
    <lineage>
        <taxon>Eukaryota</taxon>
        <taxon>Metamonada</taxon>
        <taxon>Diplomonadida</taxon>
        <taxon>Hexamitidae</taxon>
        <taxon>Giardiinae</taxon>
        <taxon>Giardia</taxon>
    </lineage>
</organism>
<keyword evidence="2" id="KW-0677">Repeat</keyword>
<feature type="repeat" description="WD" evidence="3">
    <location>
        <begin position="441"/>
        <end position="473"/>
    </location>
</feature>
<evidence type="ECO:0000313" key="4">
    <source>
        <dbReference type="EMBL" id="TNJ27450.1"/>
    </source>
</evidence>
<sequence>MRLNAFELRYYPPAVTVRYTRHGGVDAVADVFEVPFCVTSVQECLDFLRTQHPFLNHYREQTAQISKALVDAQAMGLKGKYVPRAVLTSHLLPITCCSLDKAGELLVTTSHDRTAKIYRLDPTCAGAPATELWTLEGHEHLVYTGRFSYPAARICATASFDGSCRLWDVESGQSLATLIDSSRIAELLCLDFSPTREELLALGASNGMVYVWDINRPDQALMSLQAHAEEAVSVSFDGKTGNKLITASFDGQVLVHDLRTLSVSLSDGLQENQDSVSRNATSKLIVKHPVEITSVSTDWGTTMVASGSADGTLCVTDLRAPEHPLYRHCFGAEIMSCSLALSKRYSAVAVHKGDSMCIPDPISRSHRPRKAKKNEVDAYIIDNDQGGLVGLLQGHVGEINTVRFTYPGFGSRIVTCSEDRTVRVWGGPDDLKKPLAEVTRLDGHTDAVTCLDVSYDSSIIVSAAANNVCRMYSWVPK</sequence>
<dbReference type="VEuPathDB" id="GiardiaDB:GMRT_12480"/>
<name>A0A4Z1SP86_GIAMU</name>
<keyword evidence="1 3" id="KW-0853">WD repeat</keyword>
<dbReference type="InterPro" id="IPR001680">
    <property type="entry name" value="WD40_rpt"/>
</dbReference>
<dbReference type="SUPFAM" id="SSF50978">
    <property type="entry name" value="WD40 repeat-like"/>
    <property type="match status" value="1"/>
</dbReference>
<feature type="repeat" description="WD" evidence="3">
    <location>
        <begin position="135"/>
        <end position="177"/>
    </location>
</feature>
<dbReference type="InterPro" id="IPR015943">
    <property type="entry name" value="WD40/YVTN_repeat-like_dom_sf"/>
</dbReference>
<dbReference type="InterPro" id="IPR036322">
    <property type="entry name" value="WD40_repeat_dom_sf"/>
</dbReference>
<proteinExistence type="predicted"/>
<dbReference type="AlphaFoldDB" id="A0A4Z1SP86"/>
<dbReference type="Gene3D" id="2.130.10.10">
    <property type="entry name" value="YVTN repeat-like/Quinoprotein amine dehydrogenase"/>
    <property type="match status" value="3"/>
</dbReference>